<evidence type="ECO:0000313" key="2">
    <source>
        <dbReference type="EMBL" id="MEY8246207.1"/>
    </source>
</evidence>
<dbReference type="Proteomes" id="UP001565200">
    <property type="component" value="Unassembled WGS sequence"/>
</dbReference>
<dbReference type="RefSeq" id="WP_121699477.1">
    <property type="nucleotide sequence ID" value="NZ_JBCLPP010000036.1"/>
</dbReference>
<gene>
    <name evidence="2" type="ORF">AAK873_11360</name>
</gene>
<dbReference type="PANTHER" id="PTHR43581:SF2">
    <property type="entry name" value="EXCINUCLEASE ATPASE SUBUNIT"/>
    <property type="match status" value="1"/>
</dbReference>
<protein>
    <submittedName>
        <fullName evidence="2">AAA family ATPase</fullName>
    </submittedName>
</protein>
<dbReference type="PANTHER" id="PTHR43581">
    <property type="entry name" value="ATP/GTP PHOSPHATASE"/>
    <property type="match status" value="1"/>
</dbReference>
<dbReference type="EMBL" id="JBCLPP010000036">
    <property type="protein sequence ID" value="MEY8246207.1"/>
    <property type="molecule type" value="Genomic_DNA"/>
</dbReference>
<dbReference type="Pfam" id="PF13175">
    <property type="entry name" value="AAA_15"/>
    <property type="match status" value="1"/>
</dbReference>
<evidence type="ECO:0000259" key="1">
    <source>
        <dbReference type="Pfam" id="PF13175"/>
    </source>
</evidence>
<accession>A0ABV4CYZ3</accession>
<dbReference type="InterPro" id="IPR027417">
    <property type="entry name" value="P-loop_NTPase"/>
</dbReference>
<organism evidence="2 3">
    <name type="scientific">Heminiphilus faecis</name>
    <dbReference type="NCBI Taxonomy" id="2601703"/>
    <lineage>
        <taxon>Bacteria</taxon>
        <taxon>Pseudomonadati</taxon>
        <taxon>Bacteroidota</taxon>
        <taxon>Bacteroidia</taxon>
        <taxon>Bacteroidales</taxon>
        <taxon>Muribaculaceae</taxon>
        <taxon>Heminiphilus</taxon>
    </lineage>
</organism>
<dbReference type="InterPro" id="IPR051396">
    <property type="entry name" value="Bact_Antivir_Def_Nuclease"/>
</dbReference>
<feature type="domain" description="Endonuclease GajA/Old nuclease/RecF-like AAA" evidence="1">
    <location>
        <begin position="214"/>
        <end position="332"/>
    </location>
</feature>
<dbReference type="InterPro" id="IPR041685">
    <property type="entry name" value="AAA_GajA/Old/RecF-like"/>
</dbReference>
<sequence>MNEVRIKISRLGAITDAEVVVRPFMLFVGNSGLGKSYVAFLTHYIYTILGSNRLEEYFKQFNYDELLNGKKSGDIILRVKVQDIFNWINQDAITFIGYMIGHEKFSGKVDIKWPFSDEYIEFSYFEEMGGLTNKEELIYRIKAKNYSYSLLGDTPNIGAYVFETLFRAELSASIFGSFKNFPQDCILPSSRGALMELQGNPVFKSGMYEQFISLKSELYRTPITKEKEEDPILTDILDIVNNGRLSQSDNNIIYTTLDGVEMPLTAAASSVKELAPFTMLLNRFNLSRTSILLDEPEAHLHPERQQHVADLIGYTLSRGCHMQITTHSDYFIKRLNLLIKLFKIYKQNKKDISLILKKLGIYFEALIDPDMIKAYYLTQREDKSSQIFELDVLKDSMIPFDSFHKTIMSDFESVSIIDEYIDNI</sequence>
<dbReference type="SUPFAM" id="SSF52540">
    <property type="entry name" value="P-loop containing nucleoside triphosphate hydrolases"/>
    <property type="match status" value="1"/>
</dbReference>
<comment type="caution">
    <text evidence="2">The sequence shown here is derived from an EMBL/GenBank/DDBJ whole genome shotgun (WGS) entry which is preliminary data.</text>
</comment>
<keyword evidence="3" id="KW-1185">Reference proteome</keyword>
<proteinExistence type="predicted"/>
<evidence type="ECO:0000313" key="3">
    <source>
        <dbReference type="Proteomes" id="UP001565200"/>
    </source>
</evidence>
<dbReference type="Gene3D" id="3.40.50.300">
    <property type="entry name" value="P-loop containing nucleotide triphosphate hydrolases"/>
    <property type="match status" value="1"/>
</dbReference>
<name>A0ABV4CYZ3_9BACT</name>
<reference evidence="2 3" key="1">
    <citation type="submission" date="2024-03" db="EMBL/GenBank/DDBJ databases">
        <title>Mouse gut bacterial collection (mGBC) of GemPharmatech.</title>
        <authorList>
            <person name="He Y."/>
            <person name="Dong L."/>
            <person name="Wu D."/>
            <person name="Gao X."/>
            <person name="Lin Z."/>
        </authorList>
    </citation>
    <scope>NUCLEOTIDE SEQUENCE [LARGE SCALE GENOMIC DNA]</scope>
    <source>
        <strain evidence="2 3">54-13</strain>
    </source>
</reference>